<evidence type="ECO:0000313" key="1">
    <source>
        <dbReference type="EMBL" id="PCG76387.1"/>
    </source>
</evidence>
<dbReference type="PANTHER" id="PTHR33198">
    <property type="entry name" value="ANK_REP_REGION DOMAIN-CONTAINING PROTEIN-RELATED"/>
    <property type="match status" value="1"/>
</dbReference>
<gene>
    <name evidence="1" type="ORF">B5V51_9678</name>
</gene>
<accession>A0A2A4JWI9</accession>
<comment type="caution">
    <text evidence="1">The sequence shown here is derived from an EMBL/GenBank/DDBJ whole genome shotgun (WGS) entry which is preliminary data.</text>
</comment>
<dbReference type="Gene3D" id="4.10.60.10">
    <property type="entry name" value="Zinc finger, CCHC-type"/>
    <property type="match status" value="1"/>
</dbReference>
<dbReference type="STRING" id="7102.A0A2A4JWI9"/>
<dbReference type="EMBL" id="NWSH01000444">
    <property type="protein sequence ID" value="PCG76387.1"/>
    <property type="molecule type" value="Genomic_DNA"/>
</dbReference>
<name>A0A2A4JWI9_HELVI</name>
<dbReference type="AlphaFoldDB" id="A0A2A4JWI9"/>
<organism evidence="1">
    <name type="scientific">Heliothis virescens</name>
    <name type="common">Tobacco budworm moth</name>
    <dbReference type="NCBI Taxonomy" id="7102"/>
    <lineage>
        <taxon>Eukaryota</taxon>
        <taxon>Metazoa</taxon>
        <taxon>Ecdysozoa</taxon>
        <taxon>Arthropoda</taxon>
        <taxon>Hexapoda</taxon>
        <taxon>Insecta</taxon>
        <taxon>Pterygota</taxon>
        <taxon>Neoptera</taxon>
        <taxon>Endopterygota</taxon>
        <taxon>Lepidoptera</taxon>
        <taxon>Glossata</taxon>
        <taxon>Ditrysia</taxon>
        <taxon>Noctuoidea</taxon>
        <taxon>Noctuidae</taxon>
        <taxon>Heliothinae</taxon>
        <taxon>Heliothis</taxon>
    </lineage>
</organism>
<protein>
    <recommendedName>
        <fullName evidence="2">CCHC-type domain-containing protein</fullName>
    </recommendedName>
</protein>
<proteinExistence type="predicted"/>
<evidence type="ECO:0008006" key="2">
    <source>
        <dbReference type="Google" id="ProtNLM"/>
    </source>
</evidence>
<reference evidence="1" key="1">
    <citation type="submission" date="2017-09" db="EMBL/GenBank/DDBJ databases">
        <title>Contemporary evolution of a Lepidopteran species, Heliothis virescens, in response to modern agricultural practices.</title>
        <authorList>
            <person name="Fritz M.L."/>
            <person name="Deyonke A.M."/>
            <person name="Papanicolaou A."/>
            <person name="Micinski S."/>
            <person name="Westbrook J."/>
            <person name="Gould F."/>
        </authorList>
    </citation>
    <scope>NUCLEOTIDE SEQUENCE [LARGE SCALE GENOMIC DNA]</scope>
    <source>
        <strain evidence="1">HvINT-</strain>
        <tissue evidence="1">Whole body</tissue>
    </source>
</reference>
<dbReference type="PANTHER" id="PTHR33198:SF19">
    <property type="entry name" value="CCHC-TYPE DOMAIN-CONTAINING PROTEIN"/>
    <property type="match status" value="1"/>
</dbReference>
<sequence length="278" mass="31307">MSSALFGLLSTFDHKNQSWESYKSRIAQWFIANDIDKNTDLAGVKRRAILLSTLSDRTYKLAAALALPKQLQEIPYDDILTLLDLHFTPKRCGFADRYEFYAAVQLPEESYTQWAARLRGLTAHCEFSNVEETIRDRFVMGMRPGAEKDKLFAQDLKELTLVKAVKIAETMWNARAGAAAANPTTPPMPSTGLLYRIEEQTQSQLEPPSKSSNGKSQCQVCGFHNHKTSECRYAKFKCNNCNMVGHLRKMCKINCTNSSVADKSDDEDGKCSIRSVSR</sequence>